<dbReference type="AlphaFoldDB" id="A0AAC8UCD9"/>
<evidence type="ECO:0000313" key="3">
    <source>
        <dbReference type="Proteomes" id="UP000060132"/>
    </source>
</evidence>
<name>A0AAC8UCD9_HAEDC</name>
<keyword evidence="1" id="KW-0812">Transmembrane</keyword>
<organism evidence="2 3">
    <name type="scientific">Haemophilus ducreyi</name>
    <dbReference type="NCBI Taxonomy" id="730"/>
    <lineage>
        <taxon>Bacteria</taxon>
        <taxon>Pseudomonadati</taxon>
        <taxon>Pseudomonadota</taxon>
        <taxon>Gammaproteobacteria</taxon>
        <taxon>Pasteurellales</taxon>
        <taxon>Pasteurellaceae</taxon>
        <taxon>Haemophilus</taxon>
    </lineage>
</organism>
<dbReference type="EMBL" id="CP011219">
    <property type="protein sequence ID" value="AKO32423.1"/>
    <property type="molecule type" value="Genomic_DNA"/>
</dbReference>
<feature type="transmembrane region" description="Helical" evidence="1">
    <location>
        <begin position="33"/>
        <end position="66"/>
    </location>
</feature>
<dbReference type="RefSeq" id="WP_010945033.1">
    <property type="nucleotide sequence ID" value="NZ_CP011218.1"/>
</dbReference>
<dbReference type="Proteomes" id="UP000060132">
    <property type="component" value="Chromosome"/>
</dbReference>
<protein>
    <submittedName>
        <fullName evidence="2">Lactate dehydrogenase</fullName>
    </submittedName>
</protein>
<dbReference type="OMA" id="MMKDIIW"/>
<keyword evidence="1" id="KW-0472">Membrane</keyword>
<sequence length="71" mass="7857">MNYVELLGYLAMLLVGLSFLMKDVIKLRFVNALGCICFSIYGILIGSFPVAALNGFVACTNIYFLINNNKD</sequence>
<feature type="transmembrane region" description="Helical" evidence="1">
    <location>
        <begin position="6"/>
        <end position="21"/>
    </location>
</feature>
<proteinExistence type="predicted"/>
<keyword evidence="1" id="KW-1133">Transmembrane helix</keyword>
<dbReference type="GeneID" id="60732855"/>
<evidence type="ECO:0000256" key="1">
    <source>
        <dbReference type="SAM" id="Phobius"/>
    </source>
</evidence>
<accession>A0AAC8UCD9</accession>
<gene>
    <name evidence="2" type="ORF">RZ57_04480</name>
</gene>
<reference evidence="2 3" key="1">
    <citation type="journal article" date="2015" name="PLoS Negl. Trop. Dis.">
        <title>Haemophilus ducreyi Cutaneous Ulcer Strains Are Nearly Identical to Class I Genital Ulcer Strains.</title>
        <authorList>
            <person name="Gangaiah D."/>
            <person name="Webb K.M."/>
            <person name="Humphreys T.L."/>
            <person name="Fortney K.R."/>
            <person name="Toh E."/>
            <person name="Tai A."/>
            <person name="Katz S.S."/>
            <person name="Pillay A."/>
            <person name="Chen C.Y."/>
            <person name="Roberts S.A."/>
            <person name="Munson R.S.Jr."/>
            <person name="Spinola S.M."/>
        </authorList>
    </citation>
    <scope>NUCLEOTIDE SEQUENCE [LARGE SCALE GENOMIC DNA]</scope>
    <source>
        <strain evidence="3">CLU2</strain>
    </source>
</reference>
<evidence type="ECO:0000313" key="2">
    <source>
        <dbReference type="EMBL" id="AKO32423.1"/>
    </source>
</evidence>